<comment type="caution">
    <text evidence="4">The sequence shown here is derived from an EMBL/GenBank/DDBJ whole genome shotgun (WGS) entry which is preliminary data.</text>
</comment>
<accession>A0A4U2Z4S3</accession>
<dbReference type="EMBL" id="SZPX01000008">
    <property type="protein sequence ID" value="TKI68450.1"/>
    <property type="molecule type" value="Genomic_DNA"/>
</dbReference>
<feature type="domain" description="VWA-like" evidence="2">
    <location>
        <begin position="250"/>
        <end position="372"/>
    </location>
</feature>
<dbReference type="Pfam" id="PF13203">
    <property type="entry name" value="DUF2201_N"/>
    <property type="match status" value="1"/>
</dbReference>
<reference evidence="4 5" key="1">
    <citation type="submission" date="2019-04" db="EMBL/GenBank/DDBJ databases">
        <title>Sulfurimonas crateris sp. nov. a facultative anaerobic sulfur-oxidizing chemolithautotrophic bacterium isolated from a terrestrial mud vulcano.</title>
        <authorList>
            <person name="Ratnikova N.M."/>
            <person name="Slobodkin A.I."/>
            <person name="Merkel A.Y."/>
            <person name="Novikov A."/>
            <person name="Bonch-Osmolovskaya E.A."/>
            <person name="Slobodkina G.B."/>
        </authorList>
    </citation>
    <scope>NUCLEOTIDE SEQUENCE [LARGE SCALE GENOMIC DNA]</scope>
    <source>
        <strain evidence="4 5">SN118</strain>
    </source>
</reference>
<dbReference type="OrthoDB" id="9761650at2"/>
<evidence type="ECO:0000313" key="4">
    <source>
        <dbReference type="EMBL" id="TKI68450.1"/>
    </source>
</evidence>
<gene>
    <name evidence="4" type="ORF">FCU45_10580</name>
</gene>
<feature type="region of interest" description="Disordered" evidence="1">
    <location>
        <begin position="143"/>
        <end position="166"/>
    </location>
</feature>
<protein>
    <recommendedName>
        <fullName evidence="6">VWA-like domain-containing protein</fullName>
    </recommendedName>
</protein>
<dbReference type="PANTHER" id="PTHR38730:SF1">
    <property type="entry name" value="SLL7028 PROTEIN"/>
    <property type="match status" value="1"/>
</dbReference>
<name>A0A4U2Z4S3_9BACT</name>
<feature type="compositionally biased region" description="Basic and acidic residues" evidence="1">
    <location>
        <begin position="143"/>
        <end position="158"/>
    </location>
</feature>
<dbReference type="Pfam" id="PF09967">
    <property type="entry name" value="DUF2201"/>
    <property type="match status" value="1"/>
</dbReference>
<dbReference type="AlphaFoldDB" id="A0A4U2Z4S3"/>
<dbReference type="RefSeq" id="WP_137015084.1">
    <property type="nucleotide sequence ID" value="NZ_SZPX01000008.1"/>
</dbReference>
<dbReference type="PANTHER" id="PTHR38730">
    <property type="entry name" value="SLL7028 PROTEIN"/>
    <property type="match status" value="1"/>
</dbReference>
<feature type="domain" description="Putative metallopeptidase" evidence="3">
    <location>
        <begin position="5"/>
        <end position="242"/>
    </location>
</feature>
<evidence type="ECO:0000256" key="1">
    <source>
        <dbReference type="SAM" id="MobiDB-lite"/>
    </source>
</evidence>
<evidence type="ECO:0000313" key="5">
    <source>
        <dbReference type="Proteomes" id="UP000309561"/>
    </source>
</evidence>
<organism evidence="4 5">
    <name type="scientific">Sulfurimonas crateris</name>
    <dbReference type="NCBI Taxonomy" id="2574727"/>
    <lineage>
        <taxon>Bacteria</taxon>
        <taxon>Pseudomonadati</taxon>
        <taxon>Campylobacterota</taxon>
        <taxon>Epsilonproteobacteria</taxon>
        <taxon>Campylobacterales</taxon>
        <taxon>Sulfurimonadaceae</taxon>
        <taxon>Sulfurimonas</taxon>
    </lineage>
</organism>
<dbReference type="Proteomes" id="UP000309561">
    <property type="component" value="Unassembled WGS sequence"/>
</dbReference>
<keyword evidence="5" id="KW-1185">Reference proteome</keyword>
<proteinExistence type="predicted"/>
<evidence type="ECO:0000259" key="2">
    <source>
        <dbReference type="Pfam" id="PF09967"/>
    </source>
</evidence>
<dbReference type="InterPro" id="IPR018698">
    <property type="entry name" value="VWA-like_dom"/>
</dbReference>
<evidence type="ECO:0000259" key="3">
    <source>
        <dbReference type="Pfam" id="PF13203"/>
    </source>
</evidence>
<evidence type="ECO:0008006" key="6">
    <source>
        <dbReference type="Google" id="ProtNLM"/>
    </source>
</evidence>
<dbReference type="InterPro" id="IPR025154">
    <property type="entry name" value="Put_metallopeptidase_dom"/>
</dbReference>
<sequence>MSSIEQKISQAKSKLLLNHPFFGALAAKLELVQNDDIQSFKSNGIKLEYNSDFLQKLDSAQMEFVFANGAMHASLAHEVRKNGRSGWLWQLATDYAINDMLVQNGLVRPDEAHYSKRFSGMYAEEIYAELKEDILRDELEYKSDETDDVQDSKSEQNRQKTPQKTDALSEQLFEEFAKAKLEEEAKNSEMPIGIGRFFSITDEGKVDWRRELNAALQRFYRDDYRLIPPSKKLLYRGIYLPSSTTQRVKIVVAVDSSGSVDEKLLDEFLSELNFLMLSVANFEIDMLVCDDKIRSHKTFFGGDILEADIKGGGGTDFRPVFEFIDKELLDVQLLLYFTDLDGVFPKDAPNYEVKWVSPKEAIVPFGSLIVLE</sequence>